<feature type="DNA-binding region" description="H-T-H motif" evidence="4">
    <location>
        <begin position="39"/>
        <end position="58"/>
    </location>
</feature>
<dbReference type="Proteomes" id="UP000250369">
    <property type="component" value="Unassembled WGS sequence"/>
</dbReference>
<dbReference type="InterPro" id="IPR023772">
    <property type="entry name" value="DNA-bd_HTH_TetR-type_CS"/>
</dbReference>
<dbReference type="Gene3D" id="1.10.10.60">
    <property type="entry name" value="Homeodomain-like"/>
    <property type="match status" value="1"/>
</dbReference>
<dbReference type="InterPro" id="IPR009057">
    <property type="entry name" value="Homeodomain-like_sf"/>
</dbReference>
<evidence type="ECO:0000256" key="1">
    <source>
        <dbReference type="ARBA" id="ARBA00023015"/>
    </source>
</evidence>
<dbReference type="PRINTS" id="PR00455">
    <property type="entry name" value="HTHTETR"/>
</dbReference>
<dbReference type="Gene3D" id="1.10.357.10">
    <property type="entry name" value="Tetracycline Repressor, domain 2"/>
    <property type="match status" value="1"/>
</dbReference>
<sequence>MDPKARYEKERFAGKQQRLIDILAAAERVFTQKGIEKTTMQDIAKDANIGIATVFRYFPKKEKLIVAVATNMLEPMLDAFRSIADMPVSCLEKLDRLFDFFISSLEERSNSSTKFMEDFDSYAAHSPEPLEDIAQFNELNRKISHEYARIIQDGIQDGSLRSDLPVRETLTTVVNTFGLFSRKLSLQQNILMLESDLEPGHQLAILKKILIEHLKRGSLD</sequence>
<organism evidence="6 7">
    <name type="scientific">Paenibacillus contaminans</name>
    <dbReference type="NCBI Taxonomy" id="450362"/>
    <lineage>
        <taxon>Bacteria</taxon>
        <taxon>Bacillati</taxon>
        <taxon>Bacillota</taxon>
        <taxon>Bacilli</taxon>
        <taxon>Bacillales</taxon>
        <taxon>Paenibacillaceae</taxon>
        <taxon>Paenibacillus</taxon>
    </lineage>
</organism>
<evidence type="ECO:0000256" key="4">
    <source>
        <dbReference type="PROSITE-ProRule" id="PRU00335"/>
    </source>
</evidence>
<keyword evidence="1" id="KW-0805">Transcription regulation</keyword>
<dbReference type="PANTHER" id="PTHR30055">
    <property type="entry name" value="HTH-TYPE TRANSCRIPTIONAL REGULATOR RUTR"/>
    <property type="match status" value="1"/>
</dbReference>
<evidence type="ECO:0000313" key="6">
    <source>
        <dbReference type="EMBL" id="RAV19354.1"/>
    </source>
</evidence>
<keyword evidence="2 4" id="KW-0238">DNA-binding</keyword>
<keyword evidence="3" id="KW-0804">Transcription</keyword>
<gene>
    <name evidence="6" type="ORF">DQG23_20360</name>
</gene>
<dbReference type="EMBL" id="QMFB01000012">
    <property type="protein sequence ID" value="RAV19354.1"/>
    <property type="molecule type" value="Genomic_DNA"/>
</dbReference>
<proteinExistence type="predicted"/>
<dbReference type="Pfam" id="PF00440">
    <property type="entry name" value="TetR_N"/>
    <property type="match status" value="1"/>
</dbReference>
<dbReference type="RefSeq" id="WP_113032715.1">
    <property type="nucleotide sequence ID" value="NZ_QMFB01000012.1"/>
</dbReference>
<reference evidence="6 7" key="1">
    <citation type="journal article" date="2009" name="Int. J. Syst. Evol. Microbiol.">
        <title>Paenibacillus contaminans sp. nov., isolated from a contaminated laboratory plate.</title>
        <authorList>
            <person name="Chou J.H."/>
            <person name="Lee J.H."/>
            <person name="Lin M.C."/>
            <person name="Chang P.S."/>
            <person name="Arun A.B."/>
            <person name="Young C.C."/>
            <person name="Chen W.M."/>
        </authorList>
    </citation>
    <scope>NUCLEOTIDE SEQUENCE [LARGE SCALE GENOMIC DNA]</scope>
    <source>
        <strain evidence="6 7">CKOBP-6</strain>
    </source>
</reference>
<dbReference type="SUPFAM" id="SSF46689">
    <property type="entry name" value="Homeodomain-like"/>
    <property type="match status" value="1"/>
</dbReference>
<dbReference type="AlphaFoldDB" id="A0A329MHQ8"/>
<dbReference type="InterPro" id="IPR050109">
    <property type="entry name" value="HTH-type_TetR-like_transc_reg"/>
</dbReference>
<dbReference type="PANTHER" id="PTHR30055:SF234">
    <property type="entry name" value="HTH-TYPE TRANSCRIPTIONAL REGULATOR BETI"/>
    <property type="match status" value="1"/>
</dbReference>
<dbReference type="PROSITE" id="PS50977">
    <property type="entry name" value="HTH_TETR_2"/>
    <property type="match status" value="1"/>
</dbReference>
<dbReference type="GO" id="GO:0000976">
    <property type="term" value="F:transcription cis-regulatory region binding"/>
    <property type="evidence" value="ECO:0007669"/>
    <property type="project" value="TreeGrafter"/>
</dbReference>
<protein>
    <submittedName>
        <fullName evidence="6">TetR/AcrR family transcriptional regulator</fullName>
    </submittedName>
</protein>
<accession>A0A329MHQ8</accession>
<dbReference type="InterPro" id="IPR001647">
    <property type="entry name" value="HTH_TetR"/>
</dbReference>
<feature type="domain" description="HTH tetR-type" evidence="5">
    <location>
        <begin position="16"/>
        <end position="76"/>
    </location>
</feature>
<keyword evidence="7" id="KW-1185">Reference proteome</keyword>
<dbReference type="OrthoDB" id="2388018at2"/>
<dbReference type="GO" id="GO:0003700">
    <property type="term" value="F:DNA-binding transcription factor activity"/>
    <property type="evidence" value="ECO:0007669"/>
    <property type="project" value="TreeGrafter"/>
</dbReference>
<evidence type="ECO:0000313" key="7">
    <source>
        <dbReference type="Proteomes" id="UP000250369"/>
    </source>
</evidence>
<name>A0A329MHQ8_9BACL</name>
<dbReference type="PROSITE" id="PS01081">
    <property type="entry name" value="HTH_TETR_1"/>
    <property type="match status" value="1"/>
</dbReference>
<evidence type="ECO:0000259" key="5">
    <source>
        <dbReference type="PROSITE" id="PS50977"/>
    </source>
</evidence>
<dbReference type="SUPFAM" id="SSF48498">
    <property type="entry name" value="Tetracyclin repressor-like, C-terminal domain"/>
    <property type="match status" value="1"/>
</dbReference>
<dbReference type="InterPro" id="IPR036271">
    <property type="entry name" value="Tet_transcr_reg_TetR-rel_C_sf"/>
</dbReference>
<evidence type="ECO:0000256" key="3">
    <source>
        <dbReference type="ARBA" id="ARBA00023163"/>
    </source>
</evidence>
<comment type="caution">
    <text evidence="6">The sequence shown here is derived from an EMBL/GenBank/DDBJ whole genome shotgun (WGS) entry which is preliminary data.</text>
</comment>
<evidence type="ECO:0000256" key="2">
    <source>
        <dbReference type="ARBA" id="ARBA00023125"/>
    </source>
</evidence>